<sequence>MTDGRRIVSGSGPDLHVWDAMMGAKIVTLPGHAKRPKSIISVASSSDGRRIAAGTNDGTIRVWDTEKGLDSLVLRAHNAKRFHNVAFFPDGVRIISSSTPDSCVRQVNAFPKWWTFCYRILE</sequence>
<dbReference type="SUPFAM" id="SSF50998">
    <property type="entry name" value="Quinoprotein alcohol dehydrogenase-like"/>
    <property type="match status" value="1"/>
</dbReference>
<organism evidence="4 5">
    <name type="scientific">Piloderma croceum (strain F 1598)</name>
    <dbReference type="NCBI Taxonomy" id="765440"/>
    <lineage>
        <taxon>Eukaryota</taxon>
        <taxon>Fungi</taxon>
        <taxon>Dikarya</taxon>
        <taxon>Basidiomycota</taxon>
        <taxon>Agaricomycotina</taxon>
        <taxon>Agaricomycetes</taxon>
        <taxon>Agaricomycetidae</taxon>
        <taxon>Atheliales</taxon>
        <taxon>Atheliaceae</taxon>
        <taxon>Piloderma</taxon>
    </lineage>
</organism>
<dbReference type="OrthoDB" id="7318948at2759"/>
<dbReference type="EMBL" id="KN832984">
    <property type="protein sequence ID" value="KIM85736.1"/>
    <property type="molecule type" value="Genomic_DNA"/>
</dbReference>
<dbReference type="PANTHER" id="PTHR19848:SF8">
    <property type="entry name" value="F-BOX AND WD REPEAT DOMAIN CONTAINING 7"/>
    <property type="match status" value="1"/>
</dbReference>
<feature type="repeat" description="WD" evidence="3">
    <location>
        <begin position="32"/>
        <end position="68"/>
    </location>
</feature>
<keyword evidence="5" id="KW-1185">Reference proteome</keyword>
<evidence type="ECO:0000256" key="3">
    <source>
        <dbReference type="PROSITE-ProRule" id="PRU00221"/>
    </source>
</evidence>
<accession>A0A0C3G525</accession>
<dbReference type="PROSITE" id="PS50294">
    <property type="entry name" value="WD_REPEATS_REGION"/>
    <property type="match status" value="1"/>
</dbReference>
<protein>
    <submittedName>
        <fullName evidence="4">Uncharacterized protein</fullName>
    </submittedName>
</protein>
<dbReference type="HOGENOM" id="CLU_2027606_0_0_1"/>
<dbReference type="STRING" id="765440.A0A0C3G525"/>
<dbReference type="Pfam" id="PF00400">
    <property type="entry name" value="WD40"/>
    <property type="match status" value="1"/>
</dbReference>
<reference evidence="5" key="2">
    <citation type="submission" date="2015-01" db="EMBL/GenBank/DDBJ databases">
        <title>Evolutionary Origins and Diversification of the Mycorrhizal Mutualists.</title>
        <authorList>
            <consortium name="DOE Joint Genome Institute"/>
            <consortium name="Mycorrhizal Genomics Consortium"/>
            <person name="Kohler A."/>
            <person name="Kuo A."/>
            <person name="Nagy L.G."/>
            <person name="Floudas D."/>
            <person name="Copeland A."/>
            <person name="Barry K.W."/>
            <person name="Cichocki N."/>
            <person name="Veneault-Fourrey C."/>
            <person name="LaButti K."/>
            <person name="Lindquist E.A."/>
            <person name="Lipzen A."/>
            <person name="Lundell T."/>
            <person name="Morin E."/>
            <person name="Murat C."/>
            <person name="Riley R."/>
            <person name="Ohm R."/>
            <person name="Sun H."/>
            <person name="Tunlid A."/>
            <person name="Henrissat B."/>
            <person name="Grigoriev I.V."/>
            <person name="Hibbett D.S."/>
            <person name="Martin F."/>
        </authorList>
    </citation>
    <scope>NUCLEOTIDE SEQUENCE [LARGE SCALE GENOMIC DNA]</scope>
    <source>
        <strain evidence="5">F 1598</strain>
    </source>
</reference>
<dbReference type="InterPro" id="IPR001680">
    <property type="entry name" value="WD40_rpt"/>
</dbReference>
<keyword evidence="1 3" id="KW-0853">WD repeat</keyword>
<dbReference type="PROSITE" id="PS00678">
    <property type="entry name" value="WD_REPEATS_1"/>
    <property type="match status" value="1"/>
</dbReference>
<reference evidence="4 5" key="1">
    <citation type="submission" date="2014-04" db="EMBL/GenBank/DDBJ databases">
        <authorList>
            <consortium name="DOE Joint Genome Institute"/>
            <person name="Kuo A."/>
            <person name="Tarkka M."/>
            <person name="Buscot F."/>
            <person name="Kohler A."/>
            <person name="Nagy L.G."/>
            <person name="Floudas D."/>
            <person name="Copeland A."/>
            <person name="Barry K.W."/>
            <person name="Cichocki N."/>
            <person name="Veneault-Fourrey C."/>
            <person name="LaButti K."/>
            <person name="Lindquist E.A."/>
            <person name="Lipzen A."/>
            <person name="Lundell T."/>
            <person name="Morin E."/>
            <person name="Murat C."/>
            <person name="Sun H."/>
            <person name="Tunlid A."/>
            <person name="Henrissat B."/>
            <person name="Grigoriev I.V."/>
            <person name="Hibbett D.S."/>
            <person name="Martin F."/>
            <person name="Nordberg H.P."/>
            <person name="Cantor M.N."/>
            <person name="Hua S.X."/>
        </authorList>
    </citation>
    <scope>NUCLEOTIDE SEQUENCE [LARGE SCALE GENOMIC DNA]</scope>
    <source>
        <strain evidence="4 5">F 1598</strain>
    </source>
</reference>
<dbReference type="InterPro" id="IPR019775">
    <property type="entry name" value="WD40_repeat_CS"/>
</dbReference>
<gene>
    <name evidence="4" type="ORF">PILCRDRAFT_816944</name>
</gene>
<evidence type="ECO:0000313" key="5">
    <source>
        <dbReference type="Proteomes" id="UP000054166"/>
    </source>
</evidence>
<dbReference type="SMART" id="SM00320">
    <property type="entry name" value="WD40"/>
    <property type="match status" value="2"/>
</dbReference>
<dbReference type="Gene3D" id="2.130.10.10">
    <property type="entry name" value="YVTN repeat-like/Quinoprotein amine dehydrogenase"/>
    <property type="match status" value="1"/>
</dbReference>
<evidence type="ECO:0000313" key="4">
    <source>
        <dbReference type="EMBL" id="KIM85736.1"/>
    </source>
</evidence>
<name>A0A0C3G525_PILCF</name>
<keyword evidence="2" id="KW-0677">Repeat</keyword>
<dbReference type="InterPro" id="IPR015943">
    <property type="entry name" value="WD40/YVTN_repeat-like_dom_sf"/>
</dbReference>
<dbReference type="InterPro" id="IPR011047">
    <property type="entry name" value="Quinoprotein_ADH-like_sf"/>
</dbReference>
<proteinExistence type="predicted"/>
<dbReference type="InParanoid" id="A0A0C3G525"/>
<evidence type="ECO:0000256" key="1">
    <source>
        <dbReference type="ARBA" id="ARBA00022574"/>
    </source>
</evidence>
<dbReference type="Proteomes" id="UP000054166">
    <property type="component" value="Unassembled WGS sequence"/>
</dbReference>
<dbReference type="PROSITE" id="PS50082">
    <property type="entry name" value="WD_REPEATS_2"/>
    <property type="match status" value="1"/>
</dbReference>
<evidence type="ECO:0000256" key="2">
    <source>
        <dbReference type="ARBA" id="ARBA00022737"/>
    </source>
</evidence>
<dbReference type="AlphaFoldDB" id="A0A0C3G525"/>
<dbReference type="PANTHER" id="PTHR19848">
    <property type="entry name" value="WD40 REPEAT PROTEIN"/>
    <property type="match status" value="1"/>
</dbReference>